<evidence type="ECO:0000313" key="11">
    <source>
        <dbReference type="Proteomes" id="UP001150942"/>
    </source>
</evidence>
<dbReference type="OrthoDB" id="4334682at2759"/>
<feature type="repeat" description="ANK" evidence="7">
    <location>
        <begin position="119"/>
        <end position="151"/>
    </location>
</feature>
<feature type="region of interest" description="Disordered" evidence="8">
    <location>
        <begin position="1187"/>
        <end position="1219"/>
    </location>
</feature>
<dbReference type="Pfam" id="PF12796">
    <property type="entry name" value="Ank_2"/>
    <property type="match status" value="3"/>
</dbReference>
<comment type="subcellular location">
    <subcellularLocation>
        <location evidence="1">Membrane</location>
        <topology evidence="1">Multi-pass membrane protein</topology>
    </subcellularLocation>
</comment>
<evidence type="ECO:0000256" key="4">
    <source>
        <dbReference type="ARBA" id="ARBA00022989"/>
    </source>
</evidence>
<keyword evidence="5 7" id="KW-0040">ANK repeat</keyword>
<dbReference type="InterPro" id="IPR002110">
    <property type="entry name" value="Ankyrin_rpt"/>
</dbReference>
<feature type="region of interest" description="Disordered" evidence="8">
    <location>
        <begin position="32"/>
        <end position="79"/>
    </location>
</feature>
<evidence type="ECO:0000256" key="9">
    <source>
        <dbReference type="SAM" id="Phobius"/>
    </source>
</evidence>
<keyword evidence="3" id="KW-0677">Repeat</keyword>
<gene>
    <name evidence="10" type="ORF">N7449_000886</name>
</gene>
<organism evidence="10 11">
    <name type="scientific">Penicillium cf. viridicatum</name>
    <dbReference type="NCBI Taxonomy" id="2972119"/>
    <lineage>
        <taxon>Eukaryota</taxon>
        <taxon>Fungi</taxon>
        <taxon>Dikarya</taxon>
        <taxon>Ascomycota</taxon>
        <taxon>Pezizomycotina</taxon>
        <taxon>Eurotiomycetes</taxon>
        <taxon>Eurotiomycetidae</taxon>
        <taxon>Eurotiales</taxon>
        <taxon>Aspergillaceae</taxon>
        <taxon>Penicillium</taxon>
    </lineage>
</organism>
<reference evidence="10" key="1">
    <citation type="submission" date="2022-11" db="EMBL/GenBank/DDBJ databases">
        <authorList>
            <person name="Petersen C."/>
        </authorList>
    </citation>
    <scope>NUCLEOTIDE SEQUENCE</scope>
    <source>
        <strain evidence="10">IBT 20477</strain>
    </source>
</reference>
<dbReference type="Gene3D" id="1.25.40.20">
    <property type="entry name" value="Ankyrin repeat-containing domain"/>
    <property type="match status" value="3"/>
</dbReference>
<dbReference type="Proteomes" id="UP001150942">
    <property type="component" value="Unassembled WGS sequence"/>
</dbReference>
<dbReference type="AlphaFoldDB" id="A0A9W9N5N8"/>
<comment type="caution">
    <text evidence="10">The sequence shown here is derived from an EMBL/GenBank/DDBJ whole genome shotgun (WGS) entry which is preliminary data.</text>
</comment>
<sequence length="1239" mass="141427">MFHKIQEEDLKVAPKEKKRTFWGNSHWTNEALVQPQNSDPLVDYADLGEPSGIEHEVNHSDNDPDQPSGIDHSDKDSDEPLEIISNSEERLLQAAWKGFLIIVASLLEQKVPVDPRDKNSSTPLILASRRGYEEVVSLLLRHNAQIDELNRWENTALLAACHAGRDSTISTLLGHGANIESCNKYGTCNSGRRDVVEMLLNVGADVNAKPNNHWTPLHAASENMTDQTDEEHVDLIKYLIAKGAKLNAINDIGDTPLHVACRTKHPGAIEYLVRNGANIHQKNDDGETPFQLALEESTILNFEPLLYERPGRLRTNEKGYQVDPSIPNLQGKSALRLAVDQDHQNVVLCLLCSEWYYPKSPVRRCAYLASATELSHIEARLMQYLRVGELSQDEISCILYWSIANKREHFFKEFLVDRRNSVPYKGGMSLLHVAAQYGYKSIETEFLDQTPHQQTDQGLTALHASAAFGHLEATKSLLKMGSIRSDGCTDYERIIDMIVQVNIHRDSPFSLAVKGRHSLVLDHFWDELHKHAMLKNDFKLQNSERADRILELASRFREPRKEKQLLSFLLAWFGEPDPEICRKIELEAGDWKVLHHVVHRQRVVELWWLLVKGGHFEHEEMVFARRILEAQDSDETKTMMFEMLLNPPQIIGHEKAGGDLFTECPTKLVDLPLHKFQTTIVDFYAEDHLVDLQVIQRPLDDIVYYGKLGPAMRDAMVKDHRHLDSLKRDLKGFHGNPARPRVEGSRMEENVRSATAAKEVNLGARKFRWVHLPFNHVPYLVKETLFSSETIQEQKTSDDPPGMSLKFDLPPGSYEPMTLDQFYYPSFKNNYTNNDQVVAQYVERQRCEATGITETPQNQVEKTVILPVDQLWIRVLDDKTIISSSTNPTDPLEEGVLEQVQKFIMFERNGYFERPTMTKAMVEIILSVTTNLLLRQSLLPRTKETKVETTSKSKNVLEVFQESVRDIVDKEAKLYGSFVMSLMNESGSDRHRGFMRNIPKTPYHVITTEARLLRESKRIDEELNMLKTVLEGQQQVWQQVFKTDDLNTFDGFQYDQATNPTQLLWKIQNISEEASAVRESINDLLDWRQQQAGLKEAEFGRWQANVSLVFTVVAIVFLPLSFLTSLFALNVSGFPHLDGAMTFQGKWIFPMIFDTETITLVGISACVSIPFLMVAFNVNQAIQAENHRKSSSKDSKLAAPDQPQFEEQTRDSSHVESAFSRRVLELGKRRPRRLGDPEA</sequence>
<dbReference type="PANTHER" id="PTHR24126">
    <property type="entry name" value="ANKYRIN REPEAT, PH AND SEC7 DOMAIN CONTAINING PROTEIN SECG-RELATED"/>
    <property type="match status" value="1"/>
</dbReference>
<proteinExistence type="predicted"/>
<feature type="repeat" description="ANK" evidence="7">
    <location>
        <begin position="212"/>
        <end position="251"/>
    </location>
</feature>
<dbReference type="PROSITE" id="PS50088">
    <property type="entry name" value="ANK_REPEAT"/>
    <property type="match status" value="4"/>
</dbReference>
<reference evidence="10" key="2">
    <citation type="journal article" date="2023" name="IMA Fungus">
        <title>Comparative genomic study of the Penicillium genus elucidates a diverse pangenome and 15 lateral gene transfer events.</title>
        <authorList>
            <person name="Petersen C."/>
            <person name="Sorensen T."/>
            <person name="Nielsen M.R."/>
            <person name="Sondergaard T.E."/>
            <person name="Sorensen J.L."/>
            <person name="Fitzpatrick D.A."/>
            <person name="Frisvad J.C."/>
            <person name="Nielsen K.L."/>
        </authorList>
    </citation>
    <scope>NUCLEOTIDE SEQUENCE</scope>
    <source>
        <strain evidence="10">IBT 20477</strain>
    </source>
</reference>
<evidence type="ECO:0000256" key="3">
    <source>
        <dbReference type="ARBA" id="ARBA00022737"/>
    </source>
</evidence>
<dbReference type="PROSITE" id="PS50297">
    <property type="entry name" value="ANK_REP_REGION"/>
    <property type="match status" value="3"/>
</dbReference>
<feature type="repeat" description="ANK" evidence="7">
    <location>
        <begin position="252"/>
        <end position="284"/>
    </location>
</feature>
<feature type="compositionally biased region" description="Basic and acidic residues" evidence="8">
    <location>
        <begin position="52"/>
        <end position="62"/>
    </location>
</feature>
<protein>
    <submittedName>
        <fullName evidence="10">Mg2+ transporter protein CorA-like/Zinc transport protein ZntB</fullName>
    </submittedName>
</protein>
<dbReference type="PANTHER" id="PTHR24126:SF14">
    <property type="entry name" value="ANK_REP_REGION DOMAIN-CONTAINING PROTEIN"/>
    <property type="match status" value="1"/>
</dbReference>
<feature type="repeat" description="ANK" evidence="7">
    <location>
        <begin position="457"/>
        <end position="482"/>
    </location>
</feature>
<evidence type="ECO:0000256" key="6">
    <source>
        <dbReference type="ARBA" id="ARBA00023136"/>
    </source>
</evidence>
<dbReference type="SUPFAM" id="SSF144083">
    <property type="entry name" value="Magnesium transport protein CorA, transmembrane region"/>
    <property type="match status" value="1"/>
</dbReference>
<name>A0A9W9N5N8_9EURO</name>
<dbReference type="InterPro" id="IPR036770">
    <property type="entry name" value="Ankyrin_rpt-contain_sf"/>
</dbReference>
<dbReference type="Pfam" id="PF01544">
    <property type="entry name" value="CorA"/>
    <property type="match status" value="1"/>
</dbReference>
<evidence type="ECO:0000256" key="8">
    <source>
        <dbReference type="SAM" id="MobiDB-lite"/>
    </source>
</evidence>
<feature type="transmembrane region" description="Helical" evidence="9">
    <location>
        <begin position="1157"/>
        <end position="1178"/>
    </location>
</feature>
<feature type="compositionally biased region" description="Basic and acidic residues" evidence="8">
    <location>
        <begin position="1187"/>
        <end position="1196"/>
    </location>
</feature>
<dbReference type="GO" id="GO:0046873">
    <property type="term" value="F:metal ion transmembrane transporter activity"/>
    <property type="evidence" value="ECO:0007669"/>
    <property type="project" value="InterPro"/>
</dbReference>
<feature type="transmembrane region" description="Helical" evidence="9">
    <location>
        <begin position="1108"/>
        <end position="1129"/>
    </location>
</feature>
<evidence type="ECO:0000256" key="2">
    <source>
        <dbReference type="ARBA" id="ARBA00022692"/>
    </source>
</evidence>
<keyword evidence="4 9" id="KW-1133">Transmembrane helix</keyword>
<dbReference type="PRINTS" id="PR01415">
    <property type="entry name" value="ANKYRIN"/>
</dbReference>
<keyword evidence="11" id="KW-1185">Reference proteome</keyword>
<evidence type="ECO:0000256" key="5">
    <source>
        <dbReference type="ARBA" id="ARBA00023043"/>
    </source>
</evidence>
<dbReference type="Gene3D" id="1.20.58.340">
    <property type="entry name" value="Magnesium transport protein CorA, transmembrane region"/>
    <property type="match status" value="1"/>
</dbReference>
<evidence type="ECO:0000256" key="7">
    <source>
        <dbReference type="PROSITE-ProRule" id="PRU00023"/>
    </source>
</evidence>
<keyword evidence="2 9" id="KW-0812">Transmembrane</keyword>
<dbReference type="InterPro" id="IPR002523">
    <property type="entry name" value="MgTranspt_CorA/ZnTranspt_ZntB"/>
</dbReference>
<evidence type="ECO:0000313" key="10">
    <source>
        <dbReference type="EMBL" id="KAJ5213717.1"/>
    </source>
</evidence>
<evidence type="ECO:0000256" key="1">
    <source>
        <dbReference type="ARBA" id="ARBA00004141"/>
    </source>
</evidence>
<dbReference type="GO" id="GO:0016020">
    <property type="term" value="C:membrane"/>
    <property type="evidence" value="ECO:0007669"/>
    <property type="project" value="UniProtKB-SubCell"/>
</dbReference>
<dbReference type="EMBL" id="JAPQKQ010000001">
    <property type="protein sequence ID" value="KAJ5213717.1"/>
    <property type="molecule type" value="Genomic_DNA"/>
</dbReference>
<dbReference type="InterPro" id="IPR045863">
    <property type="entry name" value="CorA_TM1_TM2"/>
</dbReference>
<dbReference type="SUPFAM" id="SSF48403">
    <property type="entry name" value="Ankyrin repeat"/>
    <property type="match status" value="2"/>
</dbReference>
<keyword evidence="6 9" id="KW-0472">Membrane</keyword>
<feature type="transmembrane region" description="Helical" evidence="9">
    <location>
        <begin position="916"/>
        <end position="934"/>
    </location>
</feature>
<accession>A0A9W9N5N8</accession>
<dbReference type="SMART" id="SM00248">
    <property type="entry name" value="ANK"/>
    <property type="match status" value="6"/>
</dbReference>